<proteinExistence type="predicted"/>
<accession>A0A8S1N1X3</accession>
<gene>
    <name evidence="2" type="ORF">PSON_ATCC_30995.1.T0410199</name>
</gene>
<evidence type="ECO:0000313" key="2">
    <source>
        <dbReference type="EMBL" id="CAD8081034.1"/>
    </source>
</evidence>
<feature type="coiled-coil region" evidence="1">
    <location>
        <begin position="43"/>
        <end position="70"/>
    </location>
</feature>
<protein>
    <submittedName>
        <fullName evidence="2">Uncharacterized protein</fullName>
    </submittedName>
</protein>
<comment type="caution">
    <text evidence="2">The sequence shown here is derived from an EMBL/GenBank/DDBJ whole genome shotgun (WGS) entry which is preliminary data.</text>
</comment>
<evidence type="ECO:0000256" key="1">
    <source>
        <dbReference type="SAM" id="Coils"/>
    </source>
</evidence>
<keyword evidence="3" id="KW-1185">Reference proteome</keyword>
<dbReference type="EMBL" id="CAJJDN010000041">
    <property type="protein sequence ID" value="CAD8081034.1"/>
    <property type="molecule type" value="Genomic_DNA"/>
</dbReference>
<sequence length="167" mass="20111">MKIGARKRPDKEIKEGEDYEEQYFQYYEELKQNEESVCFEFKRMRISEDIEEMTEIVNNLKKNKKQGEELLFLYDLHDQIISEPIIYKSTQKKSIQQQEQPKIQISSVSQEENIDQFNIIQIDEIDYINSLNSLQQQKNKRTTQFKSKKLKKTQNHHFAIKGKRISK</sequence>
<dbReference type="Proteomes" id="UP000692954">
    <property type="component" value="Unassembled WGS sequence"/>
</dbReference>
<organism evidence="2 3">
    <name type="scientific">Paramecium sonneborni</name>
    <dbReference type="NCBI Taxonomy" id="65129"/>
    <lineage>
        <taxon>Eukaryota</taxon>
        <taxon>Sar</taxon>
        <taxon>Alveolata</taxon>
        <taxon>Ciliophora</taxon>
        <taxon>Intramacronucleata</taxon>
        <taxon>Oligohymenophorea</taxon>
        <taxon>Peniculida</taxon>
        <taxon>Parameciidae</taxon>
        <taxon>Paramecium</taxon>
    </lineage>
</organism>
<dbReference type="OrthoDB" id="310398at2759"/>
<name>A0A8S1N1X3_9CILI</name>
<dbReference type="AlphaFoldDB" id="A0A8S1N1X3"/>
<reference evidence="2" key="1">
    <citation type="submission" date="2021-01" db="EMBL/GenBank/DDBJ databases">
        <authorList>
            <consortium name="Genoscope - CEA"/>
            <person name="William W."/>
        </authorList>
    </citation>
    <scope>NUCLEOTIDE SEQUENCE</scope>
</reference>
<evidence type="ECO:0000313" key="3">
    <source>
        <dbReference type="Proteomes" id="UP000692954"/>
    </source>
</evidence>
<keyword evidence="1" id="KW-0175">Coiled coil</keyword>